<dbReference type="Proteomes" id="UP001165378">
    <property type="component" value="Unassembled WGS sequence"/>
</dbReference>
<organism evidence="2 3">
    <name type="scientific">Yinghuangia soli</name>
    <dbReference type="NCBI Taxonomy" id="2908204"/>
    <lineage>
        <taxon>Bacteria</taxon>
        <taxon>Bacillati</taxon>
        <taxon>Actinomycetota</taxon>
        <taxon>Actinomycetes</taxon>
        <taxon>Kitasatosporales</taxon>
        <taxon>Streptomycetaceae</taxon>
        <taxon>Yinghuangia</taxon>
    </lineage>
</organism>
<dbReference type="PANTHER" id="PTHR21621">
    <property type="entry name" value="RIBOSOMAL PROTEIN S6 MODIFICATION PROTEIN"/>
    <property type="match status" value="1"/>
</dbReference>
<keyword evidence="3" id="KW-1185">Reference proteome</keyword>
<dbReference type="RefSeq" id="WP_235056858.1">
    <property type="nucleotide sequence ID" value="NZ_JAKFHA010000030.1"/>
</dbReference>
<dbReference type="InterPro" id="IPR048936">
    <property type="entry name" value="MvdD-like_ATPgrasp"/>
</dbReference>
<evidence type="ECO:0000313" key="2">
    <source>
        <dbReference type="EMBL" id="MCF2532137.1"/>
    </source>
</evidence>
<gene>
    <name evidence="2" type="primary">tgmB</name>
    <name evidence="2" type="ORF">LZ495_33655</name>
</gene>
<dbReference type="PANTHER" id="PTHR21621:SF0">
    <property type="entry name" value="BETA-CITRYLGLUTAMATE SYNTHASE B-RELATED"/>
    <property type="match status" value="1"/>
</dbReference>
<dbReference type="GO" id="GO:0018169">
    <property type="term" value="F:ribosomal S6-glutamic acid ligase activity"/>
    <property type="evidence" value="ECO:0007669"/>
    <property type="project" value="TreeGrafter"/>
</dbReference>
<feature type="domain" description="MvdD-like pre-ATP grasp" evidence="1">
    <location>
        <begin position="4"/>
        <end position="122"/>
    </location>
</feature>
<reference evidence="2" key="1">
    <citation type="submission" date="2022-01" db="EMBL/GenBank/DDBJ databases">
        <title>Genome-Based Taxonomic Classification of the Phylum Actinobacteria.</title>
        <authorList>
            <person name="Gao Y."/>
        </authorList>
    </citation>
    <scope>NUCLEOTIDE SEQUENCE</scope>
    <source>
        <strain evidence="2">KLBMP 8922</strain>
    </source>
</reference>
<dbReference type="NCBIfam" id="TIGR04187">
    <property type="entry name" value="GRASP_SAV_5884"/>
    <property type="match status" value="1"/>
</dbReference>
<dbReference type="EMBL" id="JAKFHA010000030">
    <property type="protein sequence ID" value="MCF2532137.1"/>
    <property type="molecule type" value="Genomic_DNA"/>
</dbReference>
<sequence>MASTVLVLTALEDITADLVVGALNDREVAVMRCDPADIGRGLSFAGSIGAGTAAWSGRLRTASRSVELEDVASVYYRRPTSYSDRYADLPAQARDFATAEARHGLGGLLHSIPGARYVNHPAAVARADFKPAQLQLAARIGLQVPPTLVTNDVDAARSFADEHGPVVYKTFRGLPPGTDGGAGAIWTQRVASETFDEAISVTAHMFQAEIPKACDVRMTVVGRQVFAQRIIEPNGELDWRRGRWDDLRYEPVVVPQVIKAAALDFLGSMHLAFGCFDCALCGSAVSPESWWFIECNSNGQWGWLPDFKDIAEAFADLLAPSLPWQHPNGDRGR</sequence>
<name>A0AA41Q8H1_9ACTN</name>
<evidence type="ECO:0000259" key="1">
    <source>
        <dbReference type="Pfam" id="PF21068"/>
    </source>
</evidence>
<dbReference type="GO" id="GO:0009432">
    <property type="term" value="P:SOS response"/>
    <property type="evidence" value="ECO:0007669"/>
    <property type="project" value="TreeGrafter"/>
</dbReference>
<dbReference type="Gene3D" id="3.30.470.20">
    <property type="entry name" value="ATP-grasp fold, B domain"/>
    <property type="match status" value="1"/>
</dbReference>
<dbReference type="AlphaFoldDB" id="A0AA41Q8H1"/>
<evidence type="ECO:0000313" key="3">
    <source>
        <dbReference type="Proteomes" id="UP001165378"/>
    </source>
</evidence>
<dbReference type="SUPFAM" id="SSF56059">
    <property type="entry name" value="Glutathione synthetase ATP-binding domain-like"/>
    <property type="match status" value="1"/>
</dbReference>
<accession>A0AA41Q8H1</accession>
<comment type="caution">
    <text evidence="2">The sequence shown here is derived from an EMBL/GenBank/DDBJ whole genome shotgun (WGS) entry which is preliminary data.</text>
</comment>
<dbReference type="InterPro" id="IPR026449">
    <property type="entry name" value="GRASP_SAV_5884"/>
</dbReference>
<proteinExistence type="predicted"/>
<protein>
    <submittedName>
        <fullName evidence="2">ATP-grasp ribosomal peptide maturase</fullName>
    </submittedName>
</protein>
<dbReference type="GO" id="GO:0005737">
    <property type="term" value="C:cytoplasm"/>
    <property type="evidence" value="ECO:0007669"/>
    <property type="project" value="TreeGrafter"/>
</dbReference>
<dbReference type="Pfam" id="PF21068">
    <property type="entry name" value="ATPgraspMvdD"/>
    <property type="match status" value="1"/>
</dbReference>